<dbReference type="Gene3D" id="3.40.980.10">
    <property type="entry name" value="MoaB/Mog-like domain"/>
    <property type="match status" value="1"/>
</dbReference>
<organism evidence="3 4">
    <name type="scientific">Zhouia spongiae</name>
    <dbReference type="NCBI Taxonomy" id="2202721"/>
    <lineage>
        <taxon>Bacteria</taxon>
        <taxon>Pseudomonadati</taxon>
        <taxon>Bacteroidota</taxon>
        <taxon>Flavobacteriia</taxon>
        <taxon>Flavobacteriales</taxon>
        <taxon>Flavobacteriaceae</taxon>
        <taxon>Zhouia</taxon>
    </lineage>
</organism>
<keyword evidence="4" id="KW-1185">Reference proteome</keyword>
<dbReference type="EMBL" id="CP094326">
    <property type="protein sequence ID" value="UNY98885.1"/>
    <property type="molecule type" value="Genomic_DNA"/>
</dbReference>
<dbReference type="Proteomes" id="UP000829476">
    <property type="component" value="Chromosome"/>
</dbReference>
<dbReference type="Gene3D" id="3.30.70.2860">
    <property type="match status" value="1"/>
</dbReference>
<accession>A0ABY3YM64</accession>
<dbReference type="PANTHER" id="PTHR13939:SF0">
    <property type="entry name" value="NMN AMIDOHYDROLASE-LIKE PROTEIN YFAY"/>
    <property type="match status" value="1"/>
</dbReference>
<dbReference type="CDD" id="cd00885">
    <property type="entry name" value="cinA"/>
    <property type="match status" value="1"/>
</dbReference>
<dbReference type="HAMAP" id="MF_00226_B">
    <property type="entry name" value="CinA_B"/>
    <property type="match status" value="1"/>
</dbReference>
<evidence type="ECO:0000313" key="4">
    <source>
        <dbReference type="Proteomes" id="UP000829476"/>
    </source>
</evidence>
<name>A0ABY3YM64_9FLAO</name>
<evidence type="ECO:0000313" key="3">
    <source>
        <dbReference type="EMBL" id="UNY98885.1"/>
    </source>
</evidence>
<dbReference type="NCBIfam" id="TIGR00200">
    <property type="entry name" value="cinA_nterm"/>
    <property type="match status" value="1"/>
</dbReference>
<dbReference type="Gene3D" id="3.90.950.20">
    <property type="entry name" value="CinA-like"/>
    <property type="match status" value="1"/>
</dbReference>
<dbReference type="PIRSF" id="PIRSF006728">
    <property type="entry name" value="CinA"/>
    <property type="match status" value="1"/>
</dbReference>
<dbReference type="InterPro" id="IPR036653">
    <property type="entry name" value="CinA-like_C"/>
</dbReference>
<evidence type="ECO:0000256" key="1">
    <source>
        <dbReference type="HAMAP-Rule" id="MF_00226"/>
    </source>
</evidence>
<dbReference type="RefSeq" id="WP_242937288.1">
    <property type="nucleotide sequence ID" value="NZ_CP094326.1"/>
</dbReference>
<dbReference type="InterPro" id="IPR036425">
    <property type="entry name" value="MoaB/Mog-like_dom_sf"/>
</dbReference>
<dbReference type="InterPro" id="IPR041424">
    <property type="entry name" value="CinA_KH"/>
</dbReference>
<evidence type="ECO:0000259" key="2">
    <source>
        <dbReference type="SMART" id="SM00852"/>
    </source>
</evidence>
<dbReference type="InterPro" id="IPR001453">
    <property type="entry name" value="MoaB/Mog_dom"/>
</dbReference>
<dbReference type="SMART" id="SM00852">
    <property type="entry name" value="MoCF_biosynth"/>
    <property type="match status" value="1"/>
</dbReference>
<dbReference type="NCBIfam" id="NF001813">
    <property type="entry name" value="PRK00549.1"/>
    <property type="match status" value="1"/>
</dbReference>
<dbReference type="Pfam" id="PF18146">
    <property type="entry name" value="CinA_KH"/>
    <property type="match status" value="1"/>
</dbReference>
<dbReference type="NCBIfam" id="TIGR00199">
    <property type="entry name" value="PncC_domain"/>
    <property type="match status" value="1"/>
</dbReference>
<feature type="domain" description="MoaB/Mog" evidence="2">
    <location>
        <begin position="4"/>
        <end position="172"/>
    </location>
</feature>
<dbReference type="Pfam" id="PF00994">
    <property type="entry name" value="MoCF_biosynth"/>
    <property type="match status" value="1"/>
</dbReference>
<dbReference type="SUPFAM" id="SSF53218">
    <property type="entry name" value="Molybdenum cofactor biosynthesis proteins"/>
    <property type="match status" value="1"/>
</dbReference>
<dbReference type="InterPro" id="IPR008136">
    <property type="entry name" value="CinA_C"/>
</dbReference>
<dbReference type="PANTHER" id="PTHR13939">
    <property type="entry name" value="NICOTINAMIDE-NUCLEOTIDE AMIDOHYDROLASE PNCC"/>
    <property type="match status" value="1"/>
</dbReference>
<dbReference type="InterPro" id="IPR050101">
    <property type="entry name" value="CinA"/>
</dbReference>
<gene>
    <name evidence="3" type="ORF">MQE36_00680</name>
</gene>
<dbReference type="NCBIfam" id="TIGR00177">
    <property type="entry name" value="molyb_syn"/>
    <property type="match status" value="1"/>
</dbReference>
<sequence>MYAEVITIGDEILIGQVVDTNSSYIAKALNKVGVQVYQMTSVQDERCHILNALKEAEARVDIVILTGGLGPTKDDITKHVLCEYFDDELIEDTEVLSHIEALFSKYLSVPLLDVNKRQALVPSSSKVLHNKYGTAPGMWFEKKGKVFISLPGVPFEMKALITNEVVPRIQQKFNTPYILHKTILTYGVGESALADRIADWEDHLPKFIKLAYLPNLGKVRLRLTARGERKDAIELEVQQQVEALHHLIGDVIYGYEEEDSIELLVADLFTEKNKTLSLAESCTGGKIAQAITDLPGASKYFRGGVVTYATDTKTDVLGVPQPIIDKYSVVSREVAEAMASGVKKLYKSDYAIATTGNAGPTKGDSDADVGTVFIAIATPNTVFSKMYNFGNHREKVVNKAVNKAFELIQKEILKN</sequence>
<protein>
    <recommendedName>
        <fullName evidence="1">CinA-like protein</fullName>
    </recommendedName>
</protein>
<comment type="similarity">
    <text evidence="1">Belongs to the CinA family.</text>
</comment>
<proteinExistence type="inferred from homology"/>
<reference evidence="3 4" key="1">
    <citation type="journal article" date="2018" name="Int. J. Syst. Evol. Microbiol.">
        <title>Zhouia spongiae sp. nov., isolated from a marine sponge.</title>
        <authorList>
            <person name="Zhuang L."/>
            <person name="Lin B."/>
            <person name="Qin F."/>
            <person name="Luo L."/>
        </authorList>
    </citation>
    <scope>NUCLEOTIDE SEQUENCE [LARGE SCALE GENOMIC DNA]</scope>
    <source>
        <strain evidence="3 4">HN-Y44</strain>
    </source>
</reference>
<dbReference type="InterPro" id="IPR008135">
    <property type="entry name" value="Competence-induced_CinA"/>
</dbReference>
<dbReference type="SUPFAM" id="SSF142433">
    <property type="entry name" value="CinA-like"/>
    <property type="match status" value="1"/>
</dbReference>
<dbReference type="Pfam" id="PF02464">
    <property type="entry name" value="CinA"/>
    <property type="match status" value="1"/>
</dbReference>